<proteinExistence type="predicted"/>
<gene>
    <name evidence="1" type="ORF">MANES_10G025825v8</name>
</gene>
<dbReference type="EMBL" id="CM004396">
    <property type="protein sequence ID" value="KAG8645026.1"/>
    <property type="molecule type" value="Genomic_DNA"/>
</dbReference>
<evidence type="ECO:0000313" key="1">
    <source>
        <dbReference type="EMBL" id="KAG8645026.1"/>
    </source>
</evidence>
<accession>A0ACB7H270</accession>
<reference evidence="2" key="1">
    <citation type="journal article" date="2016" name="Nat. Biotechnol.">
        <title>Sequencing wild and cultivated cassava and related species reveals extensive interspecific hybridization and genetic diversity.</title>
        <authorList>
            <person name="Bredeson J.V."/>
            <person name="Lyons J.B."/>
            <person name="Prochnik S.E."/>
            <person name="Wu G.A."/>
            <person name="Ha C.M."/>
            <person name="Edsinger-Gonzales E."/>
            <person name="Grimwood J."/>
            <person name="Schmutz J."/>
            <person name="Rabbi I.Y."/>
            <person name="Egesi C."/>
            <person name="Nauluvula P."/>
            <person name="Lebot V."/>
            <person name="Ndunguru J."/>
            <person name="Mkamilo G."/>
            <person name="Bart R.S."/>
            <person name="Setter T.L."/>
            <person name="Gleadow R.M."/>
            <person name="Kulakow P."/>
            <person name="Ferguson M.E."/>
            <person name="Rounsley S."/>
            <person name="Rokhsar D.S."/>
        </authorList>
    </citation>
    <scope>NUCLEOTIDE SEQUENCE [LARGE SCALE GENOMIC DNA]</scope>
    <source>
        <strain evidence="2">cv. AM560-2</strain>
    </source>
</reference>
<sequence length="136" mass="15734">MVVGGLSMLFMEEERRRIESSQVKRPKEQKKRATMMSSSQEFSGSKTFKIPLHYPRYTKKQYEHMPEWKLDSLLQDYGLPIDQGDLAYKRELAISTFIWPEPHSEDGAVDSDKDFTSQGKKNKASRVVELVLLGFS</sequence>
<organism evidence="1 2">
    <name type="scientific">Manihot esculenta</name>
    <name type="common">Cassava</name>
    <name type="synonym">Jatropha manihot</name>
    <dbReference type="NCBI Taxonomy" id="3983"/>
    <lineage>
        <taxon>Eukaryota</taxon>
        <taxon>Viridiplantae</taxon>
        <taxon>Streptophyta</taxon>
        <taxon>Embryophyta</taxon>
        <taxon>Tracheophyta</taxon>
        <taxon>Spermatophyta</taxon>
        <taxon>Magnoliopsida</taxon>
        <taxon>eudicotyledons</taxon>
        <taxon>Gunneridae</taxon>
        <taxon>Pentapetalae</taxon>
        <taxon>rosids</taxon>
        <taxon>fabids</taxon>
        <taxon>Malpighiales</taxon>
        <taxon>Euphorbiaceae</taxon>
        <taxon>Crotonoideae</taxon>
        <taxon>Manihoteae</taxon>
        <taxon>Manihot</taxon>
    </lineage>
</organism>
<keyword evidence="2" id="KW-1185">Reference proteome</keyword>
<protein>
    <submittedName>
        <fullName evidence="1">Uncharacterized protein</fullName>
    </submittedName>
</protein>
<dbReference type="Proteomes" id="UP000091857">
    <property type="component" value="Chromosome 10"/>
</dbReference>
<comment type="caution">
    <text evidence="1">The sequence shown here is derived from an EMBL/GenBank/DDBJ whole genome shotgun (WGS) entry which is preliminary data.</text>
</comment>
<evidence type="ECO:0000313" key="2">
    <source>
        <dbReference type="Proteomes" id="UP000091857"/>
    </source>
</evidence>
<name>A0ACB7H270_MANES</name>